<organism evidence="2">
    <name type="scientific">Streptomyces sp. NBC_00060</name>
    <dbReference type="NCBI Taxonomy" id="2975636"/>
    <lineage>
        <taxon>Bacteria</taxon>
        <taxon>Bacillati</taxon>
        <taxon>Actinomycetota</taxon>
        <taxon>Actinomycetes</taxon>
        <taxon>Kitasatosporales</taxon>
        <taxon>Streptomycetaceae</taxon>
        <taxon>Streptomyces</taxon>
    </lineage>
</organism>
<proteinExistence type="predicted"/>
<accession>A0AAU2GY93</accession>
<name>A0AAU2GY93_9ACTN</name>
<evidence type="ECO:0008006" key="3">
    <source>
        <dbReference type="Google" id="ProtNLM"/>
    </source>
</evidence>
<reference evidence="2" key="1">
    <citation type="submission" date="2022-10" db="EMBL/GenBank/DDBJ databases">
        <title>The complete genomes of actinobacterial strains from the NBC collection.</title>
        <authorList>
            <person name="Joergensen T.S."/>
            <person name="Alvarez Arevalo M."/>
            <person name="Sterndorff E.B."/>
            <person name="Faurdal D."/>
            <person name="Vuksanovic O."/>
            <person name="Mourched A.-S."/>
            <person name="Charusanti P."/>
            <person name="Shaw S."/>
            <person name="Blin K."/>
            <person name="Weber T."/>
        </authorList>
    </citation>
    <scope>NUCLEOTIDE SEQUENCE</scope>
    <source>
        <strain evidence="2">NBC_00060</strain>
    </source>
</reference>
<evidence type="ECO:0000313" key="2">
    <source>
        <dbReference type="EMBL" id="WTU40139.1"/>
    </source>
</evidence>
<protein>
    <recommendedName>
        <fullName evidence="3">DUF2812 domain-containing protein</fullName>
    </recommendedName>
</protein>
<keyword evidence="1" id="KW-0812">Transmembrane</keyword>
<keyword evidence="1" id="KW-0472">Membrane</keyword>
<gene>
    <name evidence="2" type="ORF">OHV25_11410</name>
</gene>
<sequence length="249" mass="26791">MSEQNDYFGDLAGKLRASGMPRSEVAATVAELSGYLAESGSADPYEEFGAPEDFAARLTGGRAAEEPGAEAETWKWTADIYTDRKHLNHYGDQGWEVQGLDRLGRFVCRRDPAAAMRWEYRRESANNAAERESVTAGLAPDGWEPCGQWMFFMYFKRPKAASAGPAAGLDELVAPPAKQLFLSNTYRGKLKQMVAAAVVSGTVTAAAIHYGGDPVAYPALIGAAVAAPVGLALGWQRIKREVAQGVEDA</sequence>
<feature type="transmembrane region" description="Helical" evidence="1">
    <location>
        <begin position="193"/>
        <end position="210"/>
    </location>
</feature>
<evidence type="ECO:0000256" key="1">
    <source>
        <dbReference type="SAM" id="Phobius"/>
    </source>
</evidence>
<feature type="transmembrane region" description="Helical" evidence="1">
    <location>
        <begin position="216"/>
        <end position="235"/>
    </location>
</feature>
<dbReference type="EMBL" id="CP108253">
    <property type="protein sequence ID" value="WTU40139.1"/>
    <property type="molecule type" value="Genomic_DNA"/>
</dbReference>
<keyword evidence="1" id="KW-1133">Transmembrane helix</keyword>
<dbReference type="AlphaFoldDB" id="A0AAU2GY93"/>